<dbReference type="PANTHER" id="PTHR43798">
    <property type="entry name" value="MONOACYLGLYCEROL LIPASE"/>
    <property type="match status" value="1"/>
</dbReference>
<dbReference type="InterPro" id="IPR050266">
    <property type="entry name" value="AB_hydrolase_sf"/>
</dbReference>
<name>A0A4Y8S4L5_9SPHI</name>
<evidence type="ECO:0000256" key="1">
    <source>
        <dbReference type="ARBA" id="ARBA00022801"/>
    </source>
</evidence>
<feature type="domain" description="AB hydrolase-1" evidence="3">
    <location>
        <begin position="58"/>
        <end position="321"/>
    </location>
</feature>
<evidence type="ECO:0000256" key="2">
    <source>
        <dbReference type="SAM" id="SignalP"/>
    </source>
</evidence>
<dbReference type="InterPro" id="IPR000073">
    <property type="entry name" value="AB_hydrolase_1"/>
</dbReference>
<keyword evidence="1 4" id="KW-0378">Hydrolase</keyword>
<keyword evidence="5" id="KW-1185">Reference proteome</keyword>
<feature type="chain" id="PRO_5021292135" evidence="2">
    <location>
        <begin position="24"/>
        <end position="342"/>
    </location>
</feature>
<dbReference type="OrthoDB" id="9780134at2"/>
<keyword evidence="2" id="KW-0732">Signal</keyword>
<protein>
    <submittedName>
        <fullName evidence="4">Alpha/beta hydrolase</fullName>
    </submittedName>
</protein>
<organism evidence="4 5">
    <name type="scientific">Mucilaginibacter psychrotolerans</name>
    <dbReference type="NCBI Taxonomy" id="1524096"/>
    <lineage>
        <taxon>Bacteria</taxon>
        <taxon>Pseudomonadati</taxon>
        <taxon>Bacteroidota</taxon>
        <taxon>Sphingobacteriia</taxon>
        <taxon>Sphingobacteriales</taxon>
        <taxon>Sphingobacteriaceae</taxon>
        <taxon>Mucilaginibacter</taxon>
    </lineage>
</organism>
<evidence type="ECO:0000313" key="5">
    <source>
        <dbReference type="Proteomes" id="UP000297540"/>
    </source>
</evidence>
<evidence type="ECO:0000313" key="4">
    <source>
        <dbReference type="EMBL" id="TFF33862.1"/>
    </source>
</evidence>
<dbReference type="RefSeq" id="WP_133235704.1">
    <property type="nucleotide sequence ID" value="NZ_SOZE01000038.1"/>
</dbReference>
<feature type="signal peptide" evidence="2">
    <location>
        <begin position="1"/>
        <end position="23"/>
    </location>
</feature>
<dbReference type="GO" id="GO:0016787">
    <property type="term" value="F:hydrolase activity"/>
    <property type="evidence" value="ECO:0007669"/>
    <property type="project" value="UniProtKB-KW"/>
</dbReference>
<dbReference type="EMBL" id="SOZE01000038">
    <property type="protein sequence ID" value="TFF33862.1"/>
    <property type="molecule type" value="Genomic_DNA"/>
</dbReference>
<dbReference type="GO" id="GO:0016020">
    <property type="term" value="C:membrane"/>
    <property type="evidence" value="ECO:0007669"/>
    <property type="project" value="TreeGrafter"/>
</dbReference>
<accession>A0A4Y8S4L5</accession>
<reference evidence="4 5" key="1">
    <citation type="journal article" date="2017" name="Int. J. Syst. Evol. Microbiol.">
        <title>Mucilaginibacterpsychrotolerans sp. nov., isolated from peatlands.</title>
        <authorList>
            <person name="Deng Y."/>
            <person name="Shen L."/>
            <person name="Xu B."/>
            <person name="Liu Y."/>
            <person name="Gu Z."/>
            <person name="Liu H."/>
            <person name="Zhou Y."/>
        </authorList>
    </citation>
    <scope>NUCLEOTIDE SEQUENCE [LARGE SCALE GENOMIC DNA]</scope>
    <source>
        <strain evidence="4 5">NH7-4</strain>
    </source>
</reference>
<gene>
    <name evidence="4" type="ORF">E2R66_24330</name>
</gene>
<comment type="caution">
    <text evidence="4">The sequence shown here is derived from an EMBL/GenBank/DDBJ whole genome shotgun (WGS) entry which is preliminary data.</text>
</comment>
<evidence type="ECO:0000259" key="3">
    <source>
        <dbReference type="Pfam" id="PF00561"/>
    </source>
</evidence>
<dbReference type="PANTHER" id="PTHR43798:SF31">
    <property type="entry name" value="AB HYDROLASE SUPERFAMILY PROTEIN YCLE"/>
    <property type="match status" value="1"/>
</dbReference>
<proteinExistence type="predicted"/>
<dbReference type="SUPFAM" id="SSF53474">
    <property type="entry name" value="alpha/beta-Hydrolases"/>
    <property type="match status" value="1"/>
</dbReference>
<dbReference type="AlphaFoldDB" id="A0A4Y8S4L5"/>
<dbReference type="InterPro" id="IPR029058">
    <property type="entry name" value="AB_hydrolase_fold"/>
</dbReference>
<dbReference type="Gene3D" id="3.40.50.1820">
    <property type="entry name" value="alpha/beta hydrolase"/>
    <property type="match status" value="1"/>
</dbReference>
<dbReference type="Proteomes" id="UP000297540">
    <property type="component" value="Unassembled WGS sequence"/>
</dbReference>
<sequence>MFRRLSVLAFIAALLFTVRTATAQSNYTITDFFVPNGPLQLQVRKIVETTYSSRRKLPLLLIHGGTGATTSFDLNLEDASFAKSLALGGFTVYMMNIRGWERSTAPVYDLADTSLVAGSCQEAASDIDAVVNYILQGNPNGKINLFGWAAGGHWAAYYTTLHNDKVANLIVLNSLYGVKAPWAFNEAFADAADSSKFSNSIPTYCQSDEQGVADFWKGRASTDTISKADSATIRAFAKSAISFNDEHLLKTPGGFQRESFYMAGGRKYWDAKDITVPTLIIRGDKDFWSRPVDVDTFYDELTSAPNKKKLTIAGGHFLFLDYSGNGRRKLLIAINNFVKKGL</sequence>
<dbReference type="Pfam" id="PF00561">
    <property type="entry name" value="Abhydrolase_1"/>
    <property type="match status" value="1"/>
</dbReference>